<keyword evidence="3" id="KW-1185">Reference proteome</keyword>
<accession>A0A4Q2D876</accession>
<evidence type="ECO:0008006" key="4">
    <source>
        <dbReference type="Google" id="ProtNLM"/>
    </source>
</evidence>
<dbReference type="OrthoDB" id="2899362at2759"/>
<dbReference type="STRING" id="2316362.A0A4Q2D876"/>
<organism evidence="2 3">
    <name type="scientific">Candolleomyces aberdarensis</name>
    <dbReference type="NCBI Taxonomy" id="2316362"/>
    <lineage>
        <taxon>Eukaryota</taxon>
        <taxon>Fungi</taxon>
        <taxon>Dikarya</taxon>
        <taxon>Basidiomycota</taxon>
        <taxon>Agaricomycotina</taxon>
        <taxon>Agaricomycetes</taxon>
        <taxon>Agaricomycetidae</taxon>
        <taxon>Agaricales</taxon>
        <taxon>Agaricineae</taxon>
        <taxon>Psathyrellaceae</taxon>
        <taxon>Candolleomyces</taxon>
    </lineage>
</organism>
<dbReference type="AlphaFoldDB" id="A0A4Q2D876"/>
<evidence type="ECO:0000256" key="1">
    <source>
        <dbReference type="SAM" id="MobiDB-lite"/>
    </source>
</evidence>
<name>A0A4Q2D876_9AGAR</name>
<proteinExistence type="predicted"/>
<gene>
    <name evidence="2" type="ORF">EST38_g10119</name>
</gene>
<comment type="caution">
    <text evidence="2">The sequence shown here is derived from an EMBL/GenBank/DDBJ whole genome shotgun (WGS) entry which is preliminary data.</text>
</comment>
<feature type="compositionally biased region" description="Polar residues" evidence="1">
    <location>
        <begin position="11"/>
        <end position="30"/>
    </location>
</feature>
<reference evidence="2 3" key="1">
    <citation type="submission" date="2019-01" db="EMBL/GenBank/DDBJ databases">
        <title>Draft genome sequence of Psathyrella aberdarensis IHI B618.</title>
        <authorList>
            <person name="Buettner E."/>
            <person name="Kellner H."/>
        </authorList>
    </citation>
    <scope>NUCLEOTIDE SEQUENCE [LARGE SCALE GENOMIC DNA]</scope>
    <source>
        <strain evidence="2 3">IHI B618</strain>
    </source>
</reference>
<feature type="region of interest" description="Disordered" evidence="1">
    <location>
        <begin position="1"/>
        <end position="30"/>
    </location>
</feature>
<dbReference type="Proteomes" id="UP000290288">
    <property type="component" value="Unassembled WGS sequence"/>
</dbReference>
<dbReference type="EMBL" id="SDEE01000517">
    <property type="protein sequence ID" value="RXW15733.1"/>
    <property type="molecule type" value="Genomic_DNA"/>
</dbReference>
<sequence>MLDSPSHLSEYDSQMLKQGPFSTGSRQRRTVSTSLPLVTLSTFNPDHYSPSITNQYSDLDSIFRCHPATPHLFGFEELQQQQATKSFIPQQSSQSQSQAPSYSRGAPTNGGVGDTLPSELLCLIFESYLEPSPSSTVGAPPEIDPYTTHTTSPHGFFSISREYIRTPIPLTHVCRSWRYAAIGHTRLWSSVAFALANGRNFQDGQDEVSMGEFASLYEDAFEDYEFLARGKLHSLDLFLRRAGDAPLSTPLSAFEFFARGKLQLLSLFLHRAGDAPLSISLSASVMTPTSCWSFNRDFRLVHEALKLICSYSRTWKALSIKLDQDWGIKTFLELLVRSPAVVGGGFDRLQSLSLELLPADNGREAANAMHSQLTVKDVYRVLLCRAPSLTDITLDHEFFMCAEKSKYDACPSYQSRCPWDDIHPTTISFRGLS</sequence>
<evidence type="ECO:0000313" key="2">
    <source>
        <dbReference type="EMBL" id="RXW15733.1"/>
    </source>
</evidence>
<evidence type="ECO:0000313" key="3">
    <source>
        <dbReference type="Proteomes" id="UP000290288"/>
    </source>
</evidence>
<feature type="region of interest" description="Disordered" evidence="1">
    <location>
        <begin position="83"/>
        <end position="111"/>
    </location>
</feature>
<protein>
    <recommendedName>
        <fullName evidence="4">F-box domain-containing protein</fullName>
    </recommendedName>
</protein>